<protein>
    <submittedName>
        <fullName evidence="2">Putative secreted protein (Por secretion system target)</fullName>
    </submittedName>
</protein>
<sequence>MTKLYLPKGLVLLWKHRLLLVPFLFTLFFSTQSHGQAYVNYSRVFTSAGTDNVSGLITDDAGNSYLIASFASVPTSFTPTIPGTPNATGNKPMLFKFSVNGGLVWSRYLTTSTGQPMGLSKIVYDNGKLFGISSTTITNLPTTNGSTFNGGTSDVIFTSIDANTGATQTLAYLGGSGQDQSGLDIVAENGFAYLLFVTNSPDIPVTTGPAFNVQYDLAITKLTASGSTVYSTYVGNVASIAAPASNNSLAVHNGIVAMATIVNATNNFPVTTGNGYVGGNDYAVVKLNADGTAAFKTIIGGGLNEESPTVIVNNNEVYLAGTSLSTNYPTTDGTSAAGSVRNHVVTKFNSAGALVYSSVIAGISTDAQVSPMKLNNGSLFFHGSEFNAIPVVNVTDGSSGGSYLVRVNPANGQKIFALRYGGIRSVTNRPGLGFDVMDGRAVCMTSTMNITTNTTTDGTTRASNYANYLAVYSPEGKLVYGTYRLTGTALNNEQTFLAASNNRIYTAGVNNASSIAHIPVSEPILGSPNGAEVQTVSFVLCPPLPTQNDITPLSQSICGGGFTQAITGNKVSLPSSAMPMLTRGGVNIPQPEVNARYQWQTATSASGPWTNIAGATGTLKDYSPPSLAETRYYRRLVLPAAGCGETPISTSAVAEVVVGSNNSPVITSSAYTTCVGTAVNIEATVSGGATPYTYTWDNGVSSTTNTATVTPTTNSVYTITVTDNNGCEQKGQVVVNAYAANAGPDVVVCAGKPVRLGAAPPAGVAGVVYAWTPVTGLSDATIAQPLATPAAAQTYSLDMTIPITGGGTCTTTDAVNVNVVAGPATADFAGNDVAVCKGGTVGLGTAAEAGFTYTWSPGNYLNATNASTATYDAGAGGATPNPITYTLTAASGGCSFTDDVTVYQLNVNAGDDRICGPRTIGNGDPMPTVSGKTFLWEVVSGPGTITGATNTATTTVSESLGGTTVYRLTMSYLGTSCSDLVSVPVCGDASACPLDSIQVVANHSCPSTAFGAVTLRAIPDNLNSNDWTYTWSSSPAGGISSTTGAIVTLTDNIERDVTVTVASKSNPNSRCSRTIRVNGAGWTLPTFTAQDQAICVATPVNIGAAAVAGYTYDWTGVSTGDRYASNPTVSPASTTNYIVKVTEATSGCSVRDTATVKVAAVVADPGADWITCSNAVIQLGTPARPNYTYSWTPAVASYQDHTDATSAQPKVLVAISQDFTVRATDTESGCFKDSTVHIVVDDSPILTGLRDTAICRGASAPIGKAINGNVTFAWSPAAGLSSTTVAQPIANPTSTGTYTLVVTYYDAANVPTCTKSGTVTVTVGGPEITMTDATVCTSGALFDLGTNATISGAVTAYAWSPALSLTNPNTLNATVSANPTASSQYTLVVRDADGCADTATTTLTASTTPPNAGSATTICAGSSVTLGDASNVGTCTWTVTPTPSAGSFPVMTGPNPVFTPALADAGATPAIALIGTVYTFTCSQDIGGCINTSTVTVTVRAFTLPAIPVQTVCQNASTNIGVTPAANVSYSWSPATNLADPFAATTQVSNVTSTAVYTLTGVHANGCVATADAVIGVNPTPAPTVNIDEVRTPLGTPAGAFNPQITPAVGTYTYSWTPANKVTDPYIGNTVPTENKLGTYYYNLSVTDGNGCTSVAPAVLRVENLSTLPVTLSSFTANAKDCGVTLNWKVESASNFSHFIVERSLNGGSYVAVKKVFYEFNRIYYNYQDAETGNGNWSYRLKMVDIDGRFEYSSIVRASVKCSTTSSSLKIYPNPASNILYINSSKPVKSVVVYTLTGGQVLRKDYAQSAAGVVSLPVSNLITGIYLVQVIAQDGTSQPARLVKD</sequence>
<organism evidence="2 3">
    <name type="scientific">Pseudobacter ginsenosidimutans</name>
    <dbReference type="NCBI Taxonomy" id="661488"/>
    <lineage>
        <taxon>Bacteria</taxon>
        <taxon>Pseudomonadati</taxon>
        <taxon>Bacteroidota</taxon>
        <taxon>Chitinophagia</taxon>
        <taxon>Chitinophagales</taxon>
        <taxon>Chitinophagaceae</taxon>
        <taxon>Pseudobacter</taxon>
    </lineage>
</organism>
<name>A0A4Q7MPU8_9BACT</name>
<dbReference type="InterPro" id="IPR026444">
    <property type="entry name" value="Secre_tail"/>
</dbReference>
<evidence type="ECO:0000313" key="3">
    <source>
        <dbReference type="Proteomes" id="UP000293874"/>
    </source>
</evidence>
<dbReference type="Pfam" id="PF18962">
    <property type="entry name" value="Por_Secre_tail"/>
    <property type="match status" value="1"/>
</dbReference>
<dbReference type="NCBIfam" id="TIGR04183">
    <property type="entry name" value="Por_Secre_tail"/>
    <property type="match status" value="1"/>
</dbReference>
<dbReference type="Gene3D" id="2.60.40.10">
    <property type="entry name" value="Immunoglobulins"/>
    <property type="match status" value="1"/>
</dbReference>
<reference evidence="2 3" key="1">
    <citation type="submission" date="2019-02" db="EMBL/GenBank/DDBJ databases">
        <title>Genomic Encyclopedia of Type Strains, Phase IV (KMG-IV): sequencing the most valuable type-strain genomes for metagenomic binning, comparative biology and taxonomic classification.</title>
        <authorList>
            <person name="Goeker M."/>
        </authorList>
    </citation>
    <scope>NUCLEOTIDE SEQUENCE [LARGE SCALE GENOMIC DNA]</scope>
    <source>
        <strain evidence="2 3">DSM 18116</strain>
    </source>
</reference>
<dbReference type="EMBL" id="SGXA01000002">
    <property type="protein sequence ID" value="RZS70716.1"/>
    <property type="molecule type" value="Genomic_DNA"/>
</dbReference>
<feature type="domain" description="Secretion system C-terminal sorting" evidence="1">
    <location>
        <begin position="1771"/>
        <end position="1837"/>
    </location>
</feature>
<gene>
    <name evidence="2" type="ORF">EV199_2609</name>
</gene>
<comment type="caution">
    <text evidence="2">The sequence shown here is derived from an EMBL/GenBank/DDBJ whole genome shotgun (WGS) entry which is preliminary data.</text>
</comment>
<dbReference type="Proteomes" id="UP000293874">
    <property type="component" value="Unassembled WGS sequence"/>
</dbReference>
<evidence type="ECO:0000259" key="1">
    <source>
        <dbReference type="Pfam" id="PF18962"/>
    </source>
</evidence>
<dbReference type="RefSeq" id="WP_130541191.1">
    <property type="nucleotide sequence ID" value="NZ_SGXA01000002.1"/>
</dbReference>
<keyword evidence="3" id="KW-1185">Reference proteome</keyword>
<dbReference type="PANTHER" id="PTHR35580:SF1">
    <property type="entry name" value="PHYTASE-LIKE DOMAIN-CONTAINING PROTEIN"/>
    <property type="match status" value="1"/>
</dbReference>
<accession>A0A4Q7MPU8</accession>
<dbReference type="PANTHER" id="PTHR35580">
    <property type="entry name" value="CELL SURFACE GLYCOPROTEIN (S-LAYER PROTEIN)-LIKE PROTEIN"/>
    <property type="match status" value="1"/>
</dbReference>
<dbReference type="InterPro" id="IPR013783">
    <property type="entry name" value="Ig-like_fold"/>
</dbReference>
<evidence type="ECO:0000313" key="2">
    <source>
        <dbReference type="EMBL" id="RZS70716.1"/>
    </source>
</evidence>
<dbReference type="InterPro" id="IPR052918">
    <property type="entry name" value="Motility_Chemotaxis_Reg"/>
</dbReference>
<proteinExistence type="predicted"/>